<dbReference type="OrthoDB" id="7260751at2"/>
<dbReference type="PROSITE" id="PS50931">
    <property type="entry name" value="HTH_LYSR"/>
    <property type="match status" value="1"/>
</dbReference>
<evidence type="ECO:0000256" key="2">
    <source>
        <dbReference type="ARBA" id="ARBA00023015"/>
    </source>
</evidence>
<dbReference type="GO" id="GO:0010628">
    <property type="term" value="P:positive regulation of gene expression"/>
    <property type="evidence" value="ECO:0007669"/>
    <property type="project" value="TreeGrafter"/>
</dbReference>
<dbReference type="PANTHER" id="PTHR30427">
    <property type="entry name" value="TRANSCRIPTIONAL ACTIVATOR PROTEIN LYSR"/>
    <property type="match status" value="1"/>
</dbReference>
<keyword evidence="3" id="KW-0238">DNA-binding</keyword>
<dbReference type="SUPFAM" id="SSF46785">
    <property type="entry name" value="Winged helix' DNA-binding domain"/>
    <property type="match status" value="1"/>
</dbReference>
<dbReference type="EMBL" id="CP001751">
    <property type="protein sequence ID" value="ADE38313.1"/>
    <property type="molecule type" value="Genomic_DNA"/>
</dbReference>
<dbReference type="GO" id="GO:0043565">
    <property type="term" value="F:sequence-specific DNA binding"/>
    <property type="evidence" value="ECO:0007669"/>
    <property type="project" value="TreeGrafter"/>
</dbReference>
<keyword evidence="4" id="KW-0804">Transcription</keyword>
<dbReference type="Proteomes" id="UP000007460">
    <property type="component" value="Chromosome"/>
</dbReference>
<dbReference type="EC" id="4.2.1.1" evidence="6"/>
<dbReference type="KEGG" id="apb:SAR116_0070"/>
<dbReference type="AlphaFoldDB" id="D5BNP6"/>
<protein>
    <submittedName>
        <fullName evidence="6">Transcriptional regulator, LysR family</fullName>
        <ecNumber evidence="6">4.2.1.1</ecNumber>
    </submittedName>
</protein>
<dbReference type="eggNOG" id="COG0583">
    <property type="taxonomic scope" value="Bacteria"/>
</dbReference>
<keyword evidence="6" id="KW-0456">Lyase</keyword>
<comment type="similarity">
    <text evidence="1">Belongs to the LysR transcriptional regulatory family.</text>
</comment>
<dbReference type="InterPro" id="IPR036390">
    <property type="entry name" value="WH_DNA-bd_sf"/>
</dbReference>
<dbReference type="GO" id="GO:0004089">
    <property type="term" value="F:carbonate dehydratase activity"/>
    <property type="evidence" value="ECO:0007669"/>
    <property type="project" value="UniProtKB-EC"/>
</dbReference>
<evidence type="ECO:0000256" key="3">
    <source>
        <dbReference type="ARBA" id="ARBA00023125"/>
    </source>
</evidence>
<dbReference type="STRING" id="488538.SAR116_0070"/>
<keyword evidence="2" id="KW-0805">Transcription regulation</keyword>
<dbReference type="RefSeq" id="WP_013044943.1">
    <property type="nucleotide sequence ID" value="NC_014010.1"/>
</dbReference>
<evidence type="ECO:0000313" key="7">
    <source>
        <dbReference type="Proteomes" id="UP000007460"/>
    </source>
</evidence>
<dbReference type="HOGENOM" id="CLU_039613_6_3_5"/>
<accession>D5BNP6</accession>
<evidence type="ECO:0000256" key="4">
    <source>
        <dbReference type="ARBA" id="ARBA00023163"/>
    </source>
</evidence>
<sequence length="307" mass="34078">MNFRQLRAFNMVMQHGTITSAAHHMRVSQPSVTRLIHELETALGFALFVRQGRGIVATVEARRFHQAVESAFISIERLDDLASSIRQDTIGKISVGVIPTFSVSVLPEVLGQMQKKNDKTHTVIYARNTPAIVDAVQLQQFDLGIVSRSPPYEGVHILYQTAVNYVALFPADHSLAKVSDKLDLTTMPRDQEFVTFGNVYPLEMQGMDASLSKKLQKNARYSVANLLTAAALVRETGVPAIVDPFSARMAVNNGGVMVRPLLQKLRYHIAIITRGVDTMTQDTRKLANALIDAFENDPVVRDHKNKT</sequence>
<name>D5BNP6_PUNMI</name>
<evidence type="ECO:0000256" key="1">
    <source>
        <dbReference type="ARBA" id="ARBA00009437"/>
    </source>
</evidence>
<dbReference type="Pfam" id="PF00126">
    <property type="entry name" value="HTH_1"/>
    <property type="match status" value="1"/>
</dbReference>
<dbReference type="PRINTS" id="PR00039">
    <property type="entry name" value="HTHLYSR"/>
</dbReference>
<gene>
    <name evidence="6" type="ordered locus">SAR116_0070</name>
</gene>
<dbReference type="GO" id="GO:0003700">
    <property type="term" value="F:DNA-binding transcription factor activity"/>
    <property type="evidence" value="ECO:0007669"/>
    <property type="project" value="InterPro"/>
</dbReference>
<dbReference type="Gene3D" id="3.40.190.10">
    <property type="entry name" value="Periplasmic binding protein-like II"/>
    <property type="match status" value="2"/>
</dbReference>
<evidence type="ECO:0000259" key="5">
    <source>
        <dbReference type="PROSITE" id="PS50931"/>
    </source>
</evidence>
<dbReference type="Pfam" id="PF03466">
    <property type="entry name" value="LysR_substrate"/>
    <property type="match status" value="1"/>
</dbReference>
<dbReference type="InterPro" id="IPR036388">
    <property type="entry name" value="WH-like_DNA-bd_sf"/>
</dbReference>
<dbReference type="Gene3D" id="1.10.10.10">
    <property type="entry name" value="Winged helix-like DNA-binding domain superfamily/Winged helix DNA-binding domain"/>
    <property type="match status" value="1"/>
</dbReference>
<feature type="domain" description="HTH lysR-type" evidence="5">
    <location>
        <begin position="1"/>
        <end position="58"/>
    </location>
</feature>
<dbReference type="SUPFAM" id="SSF53850">
    <property type="entry name" value="Periplasmic binding protein-like II"/>
    <property type="match status" value="1"/>
</dbReference>
<dbReference type="InterPro" id="IPR000847">
    <property type="entry name" value="LysR_HTH_N"/>
</dbReference>
<evidence type="ECO:0000313" key="6">
    <source>
        <dbReference type="EMBL" id="ADE38313.1"/>
    </source>
</evidence>
<proteinExistence type="inferred from homology"/>
<organism evidence="6 7">
    <name type="scientific">Puniceispirillum marinum (strain IMCC1322)</name>
    <dbReference type="NCBI Taxonomy" id="488538"/>
    <lineage>
        <taxon>Bacteria</taxon>
        <taxon>Pseudomonadati</taxon>
        <taxon>Pseudomonadota</taxon>
        <taxon>Alphaproteobacteria</taxon>
        <taxon>Candidatus Puniceispirillales</taxon>
        <taxon>Candidatus Puniceispirillaceae</taxon>
        <taxon>Candidatus Puniceispirillum</taxon>
    </lineage>
</organism>
<reference evidence="6 7" key="1">
    <citation type="journal article" date="2010" name="J. Bacteriol.">
        <title>Complete genome sequence of "Candidatus Puniceispirillum marinum" IMCC1322, a representative of the SAR116 clade in the Alphaproteobacteria.</title>
        <authorList>
            <person name="Oh H.M."/>
            <person name="Kwon K.K."/>
            <person name="Kang I."/>
            <person name="Kang S.G."/>
            <person name="Lee J.H."/>
            <person name="Kim S.J."/>
            <person name="Cho J.C."/>
        </authorList>
    </citation>
    <scope>NUCLEOTIDE SEQUENCE [LARGE SCALE GENOMIC DNA]</scope>
    <source>
        <strain evidence="6 7">IMCC1322</strain>
    </source>
</reference>
<dbReference type="InterPro" id="IPR005119">
    <property type="entry name" value="LysR_subst-bd"/>
</dbReference>
<keyword evidence="7" id="KW-1185">Reference proteome</keyword>
<dbReference type="PANTHER" id="PTHR30427:SF1">
    <property type="entry name" value="TRANSCRIPTIONAL ACTIVATOR PROTEIN LYSR"/>
    <property type="match status" value="1"/>
</dbReference>